<gene>
    <name evidence="1" type="ORF">CN689_12570</name>
</gene>
<dbReference type="Pfam" id="PF06277">
    <property type="entry name" value="EutA"/>
    <property type="match status" value="1"/>
</dbReference>
<accession>A0AAX0S1S6</accession>
<name>A0AAX0S1S6_9BACI</name>
<dbReference type="InterPro" id="IPR050696">
    <property type="entry name" value="FtsA/MreB"/>
</dbReference>
<dbReference type="SUPFAM" id="SSF53067">
    <property type="entry name" value="Actin-like ATPase domain"/>
    <property type="match status" value="1"/>
</dbReference>
<reference evidence="1 2" key="1">
    <citation type="submission" date="2017-09" db="EMBL/GenBank/DDBJ databases">
        <title>Large-scale bioinformatics analysis of Bacillus genomes uncovers conserved roles of natural products in bacterial physiology.</title>
        <authorList>
            <consortium name="Agbiome Team Llc"/>
            <person name="Bleich R.M."/>
            <person name="Kirk G.J."/>
            <person name="Santa Maria K.C."/>
            <person name="Allen S.E."/>
            <person name="Farag S."/>
            <person name="Shank E.A."/>
            <person name="Bowers A."/>
        </authorList>
    </citation>
    <scope>NUCLEOTIDE SEQUENCE [LARGE SCALE GENOMIC DNA]</scope>
    <source>
        <strain evidence="1 2">AFS003229</strain>
    </source>
</reference>
<protein>
    <submittedName>
        <fullName evidence="1">Ethanolamine utilization protein</fullName>
    </submittedName>
</protein>
<dbReference type="RefSeq" id="WP_098176127.1">
    <property type="nucleotide sequence ID" value="NZ_JBHJQV010000092.1"/>
</dbReference>
<dbReference type="InterPro" id="IPR043129">
    <property type="entry name" value="ATPase_NBD"/>
</dbReference>
<dbReference type="PIRSF" id="PIRSF012293">
    <property type="entry name" value="EutA"/>
    <property type="match status" value="1"/>
</dbReference>
<evidence type="ECO:0000313" key="1">
    <source>
        <dbReference type="EMBL" id="PEJ32919.1"/>
    </source>
</evidence>
<dbReference type="EMBL" id="NUEQ01000021">
    <property type="protein sequence ID" value="PEJ32919.1"/>
    <property type="molecule type" value="Genomic_DNA"/>
</dbReference>
<dbReference type="Proteomes" id="UP000220106">
    <property type="component" value="Unassembled WGS sequence"/>
</dbReference>
<dbReference type="PANTHER" id="PTHR32432">
    <property type="entry name" value="CELL DIVISION PROTEIN FTSA-RELATED"/>
    <property type="match status" value="1"/>
</dbReference>
<dbReference type="AlphaFoldDB" id="A0AAX0S1S6"/>
<proteinExistence type="predicted"/>
<dbReference type="PANTHER" id="PTHR32432:SF13">
    <property type="entry name" value="ETHANOLAMINE AMMONIA-LYASE REACTIVASE EUTA"/>
    <property type="match status" value="1"/>
</dbReference>
<evidence type="ECO:0000313" key="2">
    <source>
        <dbReference type="Proteomes" id="UP000220106"/>
    </source>
</evidence>
<dbReference type="InterPro" id="IPR009377">
    <property type="entry name" value="EutA"/>
</dbReference>
<organism evidence="1 2">
    <name type="scientific">Peribacillus butanolivorans</name>
    <dbReference type="NCBI Taxonomy" id="421767"/>
    <lineage>
        <taxon>Bacteria</taxon>
        <taxon>Bacillati</taxon>
        <taxon>Bacillota</taxon>
        <taxon>Bacilli</taxon>
        <taxon>Bacillales</taxon>
        <taxon>Bacillaceae</taxon>
        <taxon>Peribacillus</taxon>
    </lineage>
</organism>
<sequence>MLNKQLERIISAGIDIGTSTTKLVISEFSLMNVAGGGQVPKIEITDKKVLYRSPIFRTPLLSDTVIDIPAVQRIVESEYHHAGITMEKIQTGAVIITGETATKQNAEEMVHQLSKAAGEFLVAAAGPDLEGIIAAKGSGAYQHSIERRKTIANIDIGGGTANIAVYRSGTLCGTCTLHIGGRLMEWEGAEMKVAPSIEQWLKTKGYSPSIENRGIITDEMAKVLARFLDNSYTKEDEQLLVGKVPSWTGRIDGLMFSGGVSDCMYHEELMCTSFQDIGMTLATSIKENKELAYWEWEKPVETIRATVLGAGTHTTEISGATIEVNDSHLPVRNIPVYRIDFQGVLEQGIEGMTKAVQDAITIYDPQREGQNFAFYLTNLPYLSFRDIQLLTFAFTEALKQKPNQQQPLIIVMDSDYGKVLGQTLLANQPEKPVICIDQTQVEHGDYLDIGRLLRSGVVPVVVKTLTFHN</sequence>
<dbReference type="Gene3D" id="3.30.420.40">
    <property type="match status" value="1"/>
</dbReference>
<comment type="caution">
    <text evidence="1">The sequence shown here is derived from an EMBL/GenBank/DDBJ whole genome shotgun (WGS) entry which is preliminary data.</text>
</comment>